<dbReference type="KEGG" id="psin:CAK95_17845"/>
<evidence type="ECO:0000313" key="4">
    <source>
        <dbReference type="Proteomes" id="UP000194137"/>
    </source>
</evidence>
<dbReference type="STRING" id="1235591.CAK95_17845"/>
<accession>A0A1W6ZTR7</accession>
<gene>
    <name evidence="3" type="ORF">CAK95_17845</name>
</gene>
<dbReference type="Gene3D" id="3.10.450.160">
    <property type="entry name" value="inner membrane protein cigr"/>
    <property type="match status" value="1"/>
</dbReference>
<dbReference type="Proteomes" id="UP000194137">
    <property type="component" value="Chromosome"/>
</dbReference>
<dbReference type="OrthoDB" id="102964at2"/>
<feature type="chain" id="PRO_5043444730" evidence="2">
    <location>
        <begin position="30"/>
        <end position="384"/>
    </location>
</feature>
<dbReference type="InterPro" id="IPR009642">
    <property type="entry name" value="DUF1236"/>
</dbReference>
<feature type="region of interest" description="Disordered" evidence="1">
    <location>
        <begin position="29"/>
        <end position="215"/>
    </location>
</feature>
<sequence>MKRKGESFALKPLLLSTAAATILAIPAAAQEQMPSKSQDRPAATQSQSPGSSQPSAQQDRRQRMQDRSEKRDTTGQGSPRQNTERQDTERQDTDTPAGTSKPGAAQDREGQSPSQPKSQQKQRSQSKDVDRGPGKQQMQSRDTERMRNNQRTQSRDTDRTQQRAAPDRQRQQDDARSPQNRTGESARDSARSGDSNRQAAQPTEQERTRISTSIRQANVQPVRNVNFSVSVGTAVPASVRLYPVTPAIVAVYPQYRGYSFVLVEDEIVIVEPRTKKIVTVIDQRRRSGRAASVSRSKLTLTDKQRDVIRRGATERRTTGSGGQVTTMDREIVVGDELPETVEIESFPDTVYTEVPEIRSYRYIVRDRDIFLVDPAERRVIEVIR</sequence>
<feature type="compositionally biased region" description="Basic and acidic residues" evidence="1">
    <location>
        <begin position="82"/>
        <end position="93"/>
    </location>
</feature>
<reference evidence="3 4" key="1">
    <citation type="submission" date="2017-05" db="EMBL/GenBank/DDBJ databases">
        <title>Full genome sequence of Pseudorhodoplanes sinuspersici.</title>
        <authorList>
            <person name="Dastgheib S.M.M."/>
            <person name="Shavandi M."/>
            <person name="Tirandaz H."/>
        </authorList>
    </citation>
    <scope>NUCLEOTIDE SEQUENCE [LARGE SCALE GENOMIC DNA]</scope>
    <source>
        <strain evidence="3 4">RIPI110</strain>
    </source>
</reference>
<feature type="compositionally biased region" description="Basic and acidic residues" evidence="1">
    <location>
        <begin position="141"/>
        <end position="176"/>
    </location>
</feature>
<dbReference type="AlphaFoldDB" id="A0A1W6ZTR7"/>
<dbReference type="Pfam" id="PF06823">
    <property type="entry name" value="DUF1236"/>
    <property type="match status" value="2"/>
</dbReference>
<proteinExistence type="predicted"/>
<feature type="compositionally biased region" description="Polar residues" evidence="1">
    <location>
        <begin position="192"/>
        <end position="203"/>
    </location>
</feature>
<evidence type="ECO:0000256" key="1">
    <source>
        <dbReference type="SAM" id="MobiDB-lite"/>
    </source>
</evidence>
<feature type="signal peptide" evidence="2">
    <location>
        <begin position="1"/>
        <end position="29"/>
    </location>
</feature>
<keyword evidence="4" id="KW-1185">Reference proteome</keyword>
<evidence type="ECO:0000256" key="2">
    <source>
        <dbReference type="SAM" id="SignalP"/>
    </source>
</evidence>
<feature type="compositionally biased region" description="Basic and acidic residues" evidence="1">
    <location>
        <begin position="58"/>
        <end position="73"/>
    </location>
</feature>
<evidence type="ECO:0000313" key="3">
    <source>
        <dbReference type="EMBL" id="ARQ00740.1"/>
    </source>
</evidence>
<feature type="compositionally biased region" description="Low complexity" evidence="1">
    <location>
        <begin position="111"/>
        <end position="123"/>
    </location>
</feature>
<dbReference type="RefSeq" id="WP_086089135.1">
    <property type="nucleotide sequence ID" value="NZ_CP021112.1"/>
</dbReference>
<dbReference type="EMBL" id="CP021112">
    <property type="protein sequence ID" value="ARQ00740.1"/>
    <property type="molecule type" value="Genomic_DNA"/>
</dbReference>
<feature type="compositionally biased region" description="Low complexity" evidence="1">
    <location>
        <begin position="41"/>
        <end position="57"/>
    </location>
</feature>
<protein>
    <submittedName>
        <fullName evidence="3">Uncharacterized protein</fullName>
    </submittedName>
</protein>
<organism evidence="3 4">
    <name type="scientific">Pseudorhodoplanes sinuspersici</name>
    <dbReference type="NCBI Taxonomy" id="1235591"/>
    <lineage>
        <taxon>Bacteria</taxon>
        <taxon>Pseudomonadati</taxon>
        <taxon>Pseudomonadota</taxon>
        <taxon>Alphaproteobacteria</taxon>
        <taxon>Hyphomicrobiales</taxon>
        <taxon>Pseudorhodoplanes</taxon>
    </lineage>
</organism>
<name>A0A1W6ZTR7_9HYPH</name>
<keyword evidence="2" id="KW-0732">Signal</keyword>